<accession>A0A9P4N1V6</accession>
<name>A0A9P4N1V6_9PLEO</name>
<sequence>MTSEIIFCIAANHHFGVTACQLFSFPLASLPLSCDPNSHNLKATAHRTLIFSHRKTWPVMQISNVTNAQGTAHSHHQITQPQAPRSHNNGDFLIPPRTRQERLPCLNFTGTSLLSFRIHARWMINNPLSSSGQSRPGLRPMVGKMSISPERTCIPGLFFSVSFCFPASSVQNKRCQPRSASRWLNSVDHTPRAGVRVHRKGTADHGLCEIINGIFYHELACHQYCSPRPQTGIGRKEDIPTAWLRVVGAIATVGNTFLRADIPSERCKL</sequence>
<dbReference type="EMBL" id="ML986636">
    <property type="protein sequence ID" value="KAF2262782.1"/>
    <property type="molecule type" value="Genomic_DNA"/>
</dbReference>
<dbReference type="Proteomes" id="UP000800093">
    <property type="component" value="Unassembled WGS sequence"/>
</dbReference>
<dbReference type="AlphaFoldDB" id="A0A9P4N1V6"/>
<comment type="caution">
    <text evidence="1">The sequence shown here is derived from an EMBL/GenBank/DDBJ whole genome shotgun (WGS) entry which is preliminary data.</text>
</comment>
<keyword evidence="2" id="KW-1185">Reference proteome</keyword>
<evidence type="ECO:0000313" key="1">
    <source>
        <dbReference type="EMBL" id="KAF2262782.1"/>
    </source>
</evidence>
<proteinExistence type="predicted"/>
<reference evidence="2" key="1">
    <citation type="journal article" date="2020" name="Stud. Mycol.">
        <title>101 Dothideomycetes genomes: A test case for predicting lifestyles and emergence of pathogens.</title>
        <authorList>
            <person name="Haridas S."/>
            <person name="Albert R."/>
            <person name="Binder M."/>
            <person name="Bloem J."/>
            <person name="LaButti K."/>
            <person name="Salamov A."/>
            <person name="Andreopoulos B."/>
            <person name="Baker S."/>
            <person name="Barry K."/>
            <person name="Bills G."/>
            <person name="Bluhm B."/>
            <person name="Cannon C."/>
            <person name="Castanera R."/>
            <person name="Culley D."/>
            <person name="Daum C."/>
            <person name="Ezra D."/>
            <person name="Gonzalez J."/>
            <person name="Henrissat B."/>
            <person name="Kuo A."/>
            <person name="Liang C."/>
            <person name="Lipzen A."/>
            <person name="Lutzoni F."/>
            <person name="Magnuson J."/>
            <person name="Mondo S."/>
            <person name="Nolan M."/>
            <person name="Ohm R."/>
            <person name="Pangilinan J."/>
            <person name="Park H.-J."/>
            <person name="Ramirez L."/>
            <person name="Alfaro M."/>
            <person name="Sun H."/>
            <person name="Tritt A."/>
            <person name="Yoshinaga Y."/>
            <person name="Zwiers L.-H."/>
            <person name="Turgeon B."/>
            <person name="Goodwin S."/>
            <person name="Spatafora J."/>
            <person name="Crous P."/>
            <person name="Grigoriev I."/>
        </authorList>
    </citation>
    <scope>NUCLEOTIDE SEQUENCE [LARGE SCALE GENOMIC DNA]</scope>
    <source>
        <strain evidence="2">CBS 304.66</strain>
    </source>
</reference>
<organism evidence="1 2">
    <name type="scientific">Lojkania enalia</name>
    <dbReference type="NCBI Taxonomy" id="147567"/>
    <lineage>
        <taxon>Eukaryota</taxon>
        <taxon>Fungi</taxon>
        <taxon>Dikarya</taxon>
        <taxon>Ascomycota</taxon>
        <taxon>Pezizomycotina</taxon>
        <taxon>Dothideomycetes</taxon>
        <taxon>Pleosporomycetidae</taxon>
        <taxon>Pleosporales</taxon>
        <taxon>Pleosporales incertae sedis</taxon>
        <taxon>Lojkania</taxon>
    </lineage>
</organism>
<gene>
    <name evidence="1" type="ORF">CC78DRAFT_301208</name>
</gene>
<evidence type="ECO:0000313" key="2">
    <source>
        <dbReference type="Proteomes" id="UP000800093"/>
    </source>
</evidence>
<protein>
    <submittedName>
        <fullName evidence="1">Uncharacterized protein</fullName>
    </submittedName>
</protein>